<dbReference type="PROSITE" id="PS50943">
    <property type="entry name" value="HTH_CROC1"/>
    <property type="match status" value="1"/>
</dbReference>
<reference evidence="2 3" key="1">
    <citation type="submission" date="2019-08" db="EMBL/GenBank/DDBJ databases">
        <title>In-depth cultivation of the pig gut microbiome towards novel bacterial diversity and tailored functional studies.</title>
        <authorList>
            <person name="Wylensek D."/>
            <person name="Hitch T.C.A."/>
            <person name="Clavel T."/>
        </authorList>
    </citation>
    <scope>NUCLEOTIDE SEQUENCE [LARGE SCALE GENOMIC DNA]</scope>
    <source>
        <strain evidence="3">WCA-380-WT-3B3</strain>
    </source>
</reference>
<dbReference type="InterPro" id="IPR010982">
    <property type="entry name" value="Lambda_DNA-bd_dom_sf"/>
</dbReference>
<protein>
    <submittedName>
        <fullName evidence="2">Helix-turn-helix transcriptional regulator</fullName>
    </submittedName>
</protein>
<evidence type="ECO:0000313" key="3">
    <source>
        <dbReference type="Proteomes" id="UP000430222"/>
    </source>
</evidence>
<proteinExistence type="predicted"/>
<dbReference type="EMBL" id="VUNL01000013">
    <property type="protein sequence ID" value="MSV25647.1"/>
    <property type="molecule type" value="Genomic_DNA"/>
</dbReference>
<dbReference type="CDD" id="cd00093">
    <property type="entry name" value="HTH_XRE"/>
    <property type="match status" value="1"/>
</dbReference>
<dbReference type="Pfam" id="PF01381">
    <property type="entry name" value="HTH_3"/>
    <property type="match status" value="1"/>
</dbReference>
<dbReference type="Gene3D" id="1.10.260.40">
    <property type="entry name" value="lambda repressor-like DNA-binding domains"/>
    <property type="match status" value="1"/>
</dbReference>
<dbReference type="InterPro" id="IPR001387">
    <property type="entry name" value="Cro/C1-type_HTH"/>
</dbReference>
<feature type="domain" description="HTH cro/C1-type" evidence="1">
    <location>
        <begin position="1"/>
        <end position="42"/>
    </location>
</feature>
<evidence type="ECO:0000313" key="2">
    <source>
        <dbReference type="EMBL" id="MSV25647.1"/>
    </source>
</evidence>
<accession>A0A6I2UWU1</accession>
<comment type="caution">
    <text evidence="2">The sequence shown here is derived from an EMBL/GenBank/DDBJ whole genome shotgun (WGS) entry which is preliminary data.</text>
</comment>
<keyword evidence="3" id="KW-1185">Reference proteome</keyword>
<sequence length="86" mass="9781">MGHKIGKSSQVISNWERGFTKGVSVEAVAKIAEVLQVDIRYFFPNTKFFVAMDARLQAIIEAYPRLTEHTKEIIDNAIRKDVSQDI</sequence>
<gene>
    <name evidence="2" type="ORF">FYJ78_10815</name>
</gene>
<dbReference type="AlphaFoldDB" id="A0A6I2UWU1"/>
<organism evidence="2 3">
    <name type="scientific">Selenomonas montiformis</name>
    <dbReference type="NCBI Taxonomy" id="2652285"/>
    <lineage>
        <taxon>Bacteria</taxon>
        <taxon>Bacillati</taxon>
        <taxon>Bacillota</taxon>
        <taxon>Negativicutes</taxon>
        <taxon>Selenomonadales</taxon>
        <taxon>Selenomonadaceae</taxon>
        <taxon>Selenomonas</taxon>
    </lineage>
</organism>
<evidence type="ECO:0000259" key="1">
    <source>
        <dbReference type="PROSITE" id="PS50943"/>
    </source>
</evidence>
<name>A0A6I2UWU1_9FIRM</name>
<dbReference type="SUPFAM" id="SSF47413">
    <property type="entry name" value="lambda repressor-like DNA-binding domains"/>
    <property type="match status" value="1"/>
</dbReference>
<dbReference type="RefSeq" id="WP_154621407.1">
    <property type="nucleotide sequence ID" value="NZ_VUNL01000013.1"/>
</dbReference>
<dbReference type="Proteomes" id="UP000430222">
    <property type="component" value="Unassembled WGS sequence"/>
</dbReference>
<dbReference type="GO" id="GO:0003677">
    <property type="term" value="F:DNA binding"/>
    <property type="evidence" value="ECO:0007669"/>
    <property type="project" value="InterPro"/>
</dbReference>